<reference evidence="2 3" key="1">
    <citation type="submission" date="2018-07" db="EMBL/GenBank/DDBJ databases">
        <title>A high quality draft genome assembly of the barn swallow (H. rustica rustica).</title>
        <authorList>
            <person name="Formenti G."/>
            <person name="Chiara M."/>
            <person name="Poveda L."/>
            <person name="Francoijs K.-J."/>
            <person name="Bonisoli-Alquati A."/>
            <person name="Canova L."/>
            <person name="Gianfranceschi L."/>
            <person name="Horner D.S."/>
            <person name="Saino N."/>
        </authorList>
    </citation>
    <scope>NUCLEOTIDE SEQUENCE [LARGE SCALE GENOMIC DNA]</scope>
    <source>
        <strain evidence="2">Chelidonia</strain>
        <tissue evidence="2">Blood</tissue>
    </source>
</reference>
<dbReference type="Proteomes" id="UP000269221">
    <property type="component" value="Unassembled WGS sequence"/>
</dbReference>
<keyword evidence="3" id="KW-1185">Reference proteome</keyword>
<comment type="caution">
    <text evidence="2">The sequence shown here is derived from an EMBL/GenBank/DDBJ whole genome shotgun (WGS) entry which is preliminary data.</text>
</comment>
<organism evidence="2 3">
    <name type="scientific">Hirundo rustica rustica</name>
    <dbReference type="NCBI Taxonomy" id="333673"/>
    <lineage>
        <taxon>Eukaryota</taxon>
        <taxon>Metazoa</taxon>
        <taxon>Chordata</taxon>
        <taxon>Craniata</taxon>
        <taxon>Vertebrata</taxon>
        <taxon>Euteleostomi</taxon>
        <taxon>Archelosauria</taxon>
        <taxon>Archosauria</taxon>
        <taxon>Dinosauria</taxon>
        <taxon>Saurischia</taxon>
        <taxon>Theropoda</taxon>
        <taxon>Coelurosauria</taxon>
        <taxon>Aves</taxon>
        <taxon>Neognathae</taxon>
        <taxon>Neoaves</taxon>
        <taxon>Telluraves</taxon>
        <taxon>Australaves</taxon>
        <taxon>Passeriformes</taxon>
        <taxon>Sylvioidea</taxon>
        <taxon>Hirundinidae</taxon>
        <taxon>Hirundo</taxon>
    </lineage>
</organism>
<sequence length="97" mass="10519">MVSTLTQASSGTVACKGTDSWPRQLIPSCGALAPTRPRQQAQVVQSNEGGDRNADSAERVTRVYWSPGTEPPDLQRKKEDKYCHQIGTLDSSTNLSV</sequence>
<feature type="compositionally biased region" description="Polar residues" evidence="1">
    <location>
        <begin position="37"/>
        <end position="48"/>
    </location>
</feature>
<proteinExistence type="predicted"/>
<feature type="compositionally biased region" description="Polar residues" evidence="1">
    <location>
        <begin position="1"/>
        <end position="12"/>
    </location>
</feature>
<dbReference type="EMBL" id="QRBI01000186">
    <property type="protein sequence ID" value="RMB95391.1"/>
    <property type="molecule type" value="Genomic_DNA"/>
</dbReference>
<name>A0A3M0J1T0_HIRRU</name>
<evidence type="ECO:0000256" key="1">
    <source>
        <dbReference type="SAM" id="MobiDB-lite"/>
    </source>
</evidence>
<gene>
    <name evidence="2" type="ORF">DUI87_28111</name>
</gene>
<feature type="compositionally biased region" description="Basic and acidic residues" evidence="1">
    <location>
        <begin position="49"/>
        <end position="61"/>
    </location>
</feature>
<dbReference type="AlphaFoldDB" id="A0A3M0J1T0"/>
<evidence type="ECO:0000313" key="2">
    <source>
        <dbReference type="EMBL" id="RMB95391.1"/>
    </source>
</evidence>
<protein>
    <submittedName>
        <fullName evidence="2">Uncharacterized protein</fullName>
    </submittedName>
</protein>
<accession>A0A3M0J1T0</accession>
<evidence type="ECO:0000313" key="3">
    <source>
        <dbReference type="Proteomes" id="UP000269221"/>
    </source>
</evidence>
<feature type="region of interest" description="Disordered" evidence="1">
    <location>
        <begin position="1"/>
        <end position="80"/>
    </location>
</feature>